<evidence type="ECO:0000313" key="1">
    <source>
        <dbReference type="EMBL" id="AYL40772.1"/>
    </source>
</evidence>
<dbReference type="KEGG" id="vg:41704335"/>
<keyword evidence="2" id="KW-1185">Reference proteome</keyword>
<name>A0A3G1Z0M3_9VIRU</name>
<dbReference type="GeneID" id="41704335"/>
<evidence type="ECO:0000313" key="2">
    <source>
        <dbReference type="Proteomes" id="UP000288904"/>
    </source>
</evidence>
<accession>A0A3G1Z0M3</accession>
<dbReference type="RefSeq" id="YP_009551585.1">
    <property type="nucleotide sequence ID" value="NC_040449.1"/>
</dbReference>
<dbReference type="Proteomes" id="UP000288904">
    <property type="component" value="Genome"/>
</dbReference>
<sequence length="210" mass="23147">MSKLIAKSLRLGSGRYSDMSLQTSSIANLKSEISEALISMEGKPDEMTITKVTHNWNCTADGSSLITELGNPSRNKFYRFAAIIVKFQPLLLTDPGTGVLNILNESISKGKRFLHHILSIPFNCNEHCVYIAGSEQWIDSEKGKISVVSQCSGSIAKPGTKVMISDVVVVYQHSSRPKPIKPIPTTKRSCMVIEDNIYNYIEPEVSIGQV</sequence>
<dbReference type="EMBL" id="MH817473">
    <property type="protein sequence ID" value="AYL40772.1"/>
    <property type="molecule type" value="Genomic_RNA"/>
</dbReference>
<reference evidence="1" key="1">
    <citation type="journal article" date="2018" name="Arch. Virol.">
        <title>Characterization of the first tenuivirus naturally infecting dicotyledonous plants.</title>
        <authorList>
            <person name="Lecoq H."/>
            <person name="Wipf-Scheibel C."/>
            <person name="Verdin E."/>
            <person name="Desbiez C."/>
        </authorList>
    </citation>
    <scope>NUCLEOTIDE SEQUENCE [LARGE SCALE GENOMIC DNA]</scope>
    <source>
        <strain evidence="1">E11-018</strain>
    </source>
</reference>
<protein>
    <submittedName>
        <fullName evidence="1">Uncharacterized protein</fullName>
    </submittedName>
</protein>
<organism evidence="1 2">
    <name type="scientific">Melon chlorotic spot virus</name>
    <dbReference type="NCBI Taxonomy" id="2479459"/>
    <lineage>
        <taxon>Viruses</taxon>
        <taxon>Riboviria</taxon>
        <taxon>Orthornavirae</taxon>
        <taxon>Negarnaviricota</taxon>
        <taxon>Polyploviricotina</taxon>
        <taxon>Bunyaviricetes</taxon>
        <taxon>Hareavirales</taxon>
        <taxon>Phenuiviridae</taxon>
        <taxon>Mechlorovirus</taxon>
        <taxon>Mechlorovirus cucumeris</taxon>
    </lineage>
</organism>
<proteinExistence type="predicted"/>